<evidence type="ECO:0000313" key="8">
    <source>
        <dbReference type="Proteomes" id="UP000283341"/>
    </source>
</evidence>
<dbReference type="PRINTS" id="PR00032">
    <property type="entry name" value="HTHARAC"/>
</dbReference>
<dbReference type="PROSITE" id="PS01124">
    <property type="entry name" value="HTH_ARAC_FAMILY_2"/>
    <property type="match status" value="1"/>
</dbReference>
<proteinExistence type="predicted"/>
<keyword evidence="1" id="KW-0805">Transcription regulation</keyword>
<evidence type="ECO:0000256" key="3">
    <source>
        <dbReference type="ARBA" id="ARBA00023163"/>
    </source>
</evidence>
<dbReference type="AlphaFoldDB" id="A0A412ILI6"/>
<dbReference type="Gene3D" id="1.10.10.60">
    <property type="entry name" value="Homeodomain-like"/>
    <property type="match status" value="2"/>
</dbReference>
<sequence length="100" mass="11452">MAVFFAGRVQLKGLPTASHCAEQLKMSSSYFVDLLKHDTGKTFHEYVQFKRIEIAKNWLIKTDKSILQIANGLGFSSSRYFSLLFKRISGCTPDEYRQPN</sequence>
<feature type="domain" description="HTH araC/xylS-type" evidence="4">
    <location>
        <begin position="1"/>
        <end position="99"/>
    </location>
</feature>
<dbReference type="Proteomes" id="UP000283341">
    <property type="component" value="Unassembled WGS sequence"/>
</dbReference>
<dbReference type="InterPro" id="IPR018062">
    <property type="entry name" value="HTH_AraC-typ_CS"/>
</dbReference>
<evidence type="ECO:0000259" key="4">
    <source>
        <dbReference type="PROSITE" id="PS01124"/>
    </source>
</evidence>
<dbReference type="Proteomes" id="UP000325055">
    <property type="component" value="Unassembled WGS sequence"/>
</dbReference>
<dbReference type="PROSITE" id="PS00041">
    <property type="entry name" value="HTH_ARAC_FAMILY_1"/>
    <property type="match status" value="1"/>
</dbReference>
<organism evidence="7 8">
    <name type="scientific">Bacteroides cellulosilyticus</name>
    <dbReference type="NCBI Taxonomy" id="246787"/>
    <lineage>
        <taxon>Bacteria</taxon>
        <taxon>Pseudomonadati</taxon>
        <taxon>Bacteroidota</taxon>
        <taxon>Bacteroidia</taxon>
        <taxon>Bacteroidales</taxon>
        <taxon>Bacteroidaceae</taxon>
        <taxon>Bacteroides</taxon>
    </lineage>
</organism>
<evidence type="ECO:0000313" key="7">
    <source>
        <dbReference type="EMBL" id="RGS38620.1"/>
    </source>
</evidence>
<dbReference type="SMART" id="SM00342">
    <property type="entry name" value="HTH_ARAC"/>
    <property type="match status" value="1"/>
</dbReference>
<keyword evidence="3" id="KW-0804">Transcription</keyword>
<reference evidence="7 8" key="1">
    <citation type="submission" date="2018-08" db="EMBL/GenBank/DDBJ databases">
        <title>A genome reference for cultivated species of the human gut microbiota.</title>
        <authorList>
            <person name="Zou Y."/>
            <person name="Xue W."/>
            <person name="Luo G."/>
        </authorList>
    </citation>
    <scope>NUCLEOTIDE SEQUENCE [LARGE SCALE GENOMIC DNA]</scope>
    <source>
        <strain evidence="7 8">AF22-3AC</strain>
    </source>
</reference>
<accession>A0A412ILI6</accession>
<name>A0A412ILI6_9BACE</name>
<dbReference type="SUPFAM" id="SSF46689">
    <property type="entry name" value="Homeodomain-like"/>
    <property type="match status" value="1"/>
</dbReference>
<dbReference type="Pfam" id="PF12833">
    <property type="entry name" value="HTH_18"/>
    <property type="match status" value="1"/>
</dbReference>
<keyword evidence="2" id="KW-0238">DNA-binding</keyword>
<dbReference type="EMBL" id="QRVJ01000003">
    <property type="protein sequence ID" value="RGS38620.1"/>
    <property type="molecule type" value="Genomic_DNA"/>
</dbReference>
<evidence type="ECO:0000313" key="10">
    <source>
        <dbReference type="Proteomes" id="UP000482653"/>
    </source>
</evidence>
<dbReference type="InterPro" id="IPR018060">
    <property type="entry name" value="HTH_AraC"/>
</dbReference>
<dbReference type="InterPro" id="IPR020449">
    <property type="entry name" value="Tscrpt_reg_AraC-type_HTH"/>
</dbReference>
<evidence type="ECO:0000313" key="9">
    <source>
        <dbReference type="Proteomes" id="UP000325055"/>
    </source>
</evidence>
<dbReference type="EMBL" id="VVYW01000015">
    <property type="protein sequence ID" value="KAA5406295.1"/>
    <property type="molecule type" value="Genomic_DNA"/>
</dbReference>
<reference evidence="9 10" key="2">
    <citation type="journal article" date="2019" name="Nat. Med.">
        <title>A library of human gut bacterial isolates paired with longitudinal multiomics data enables mechanistic microbiome research.</title>
        <authorList>
            <person name="Poyet M."/>
            <person name="Groussin M."/>
            <person name="Gibbons S.M."/>
            <person name="Avila-Pacheco J."/>
            <person name="Jiang X."/>
            <person name="Kearney S.M."/>
            <person name="Perrotta A.R."/>
            <person name="Berdy B."/>
            <person name="Zhao S."/>
            <person name="Lieberman T.D."/>
            <person name="Swanson P.K."/>
            <person name="Smith M."/>
            <person name="Roesemann S."/>
            <person name="Alexander J.E."/>
            <person name="Rich S.A."/>
            <person name="Livny J."/>
            <person name="Vlamakis H."/>
            <person name="Clish C."/>
            <person name="Bullock K."/>
            <person name="Deik A."/>
            <person name="Scott J."/>
            <person name="Pierce K.A."/>
            <person name="Xavier R.J."/>
            <person name="Alm E.J."/>
        </authorList>
    </citation>
    <scope>NUCLEOTIDE SEQUENCE [LARGE SCALE GENOMIC DNA]</scope>
    <source>
        <strain evidence="5 9">BIOML-A7</strain>
        <strain evidence="6 10">BIOML-A8</strain>
    </source>
</reference>
<dbReference type="EMBL" id="VVYX01000010">
    <property type="protein sequence ID" value="KAA5419750.1"/>
    <property type="molecule type" value="Genomic_DNA"/>
</dbReference>
<protein>
    <submittedName>
        <fullName evidence="7">AraC family transcriptional regulator</fullName>
    </submittedName>
    <submittedName>
        <fullName evidence="5">Helix-turn-helix transcriptional regulator</fullName>
    </submittedName>
</protein>
<dbReference type="InterPro" id="IPR009057">
    <property type="entry name" value="Homeodomain-like_sf"/>
</dbReference>
<evidence type="ECO:0000313" key="6">
    <source>
        <dbReference type="EMBL" id="KAA5419750.1"/>
    </source>
</evidence>
<dbReference type="GO" id="GO:0043565">
    <property type="term" value="F:sequence-specific DNA binding"/>
    <property type="evidence" value="ECO:0007669"/>
    <property type="project" value="InterPro"/>
</dbReference>
<evidence type="ECO:0000256" key="1">
    <source>
        <dbReference type="ARBA" id="ARBA00023015"/>
    </source>
</evidence>
<dbReference type="GO" id="GO:0003700">
    <property type="term" value="F:DNA-binding transcription factor activity"/>
    <property type="evidence" value="ECO:0007669"/>
    <property type="project" value="InterPro"/>
</dbReference>
<comment type="caution">
    <text evidence="7">The sequence shown here is derived from an EMBL/GenBank/DDBJ whole genome shotgun (WGS) entry which is preliminary data.</text>
</comment>
<dbReference type="PANTHER" id="PTHR43280">
    <property type="entry name" value="ARAC-FAMILY TRANSCRIPTIONAL REGULATOR"/>
    <property type="match status" value="1"/>
</dbReference>
<gene>
    <name evidence="7" type="ORF">DWX97_06520</name>
    <name evidence="5" type="ORF">F2Y86_17515</name>
    <name evidence="6" type="ORF">F2Y87_09395</name>
</gene>
<evidence type="ECO:0000313" key="5">
    <source>
        <dbReference type="EMBL" id="KAA5406295.1"/>
    </source>
</evidence>
<evidence type="ECO:0000256" key="2">
    <source>
        <dbReference type="ARBA" id="ARBA00023125"/>
    </source>
</evidence>
<dbReference type="RefSeq" id="WP_007210665.1">
    <property type="nucleotide sequence ID" value="NZ_CAXSKE010000006.1"/>
</dbReference>
<dbReference type="Proteomes" id="UP000482653">
    <property type="component" value="Unassembled WGS sequence"/>
</dbReference>
<dbReference type="PANTHER" id="PTHR43280:SF32">
    <property type="entry name" value="TRANSCRIPTIONAL REGULATORY PROTEIN"/>
    <property type="match status" value="1"/>
</dbReference>